<accession>A0A0B2QRI6</accession>
<reference evidence="2" key="1">
    <citation type="submission" date="2014-07" db="EMBL/GenBank/DDBJ databases">
        <title>Identification of a novel salt tolerance gene in wild soybean by whole-genome sequencing.</title>
        <authorList>
            <person name="Lam H.-M."/>
            <person name="Qi X."/>
            <person name="Li M.-W."/>
            <person name="Liu X."/>
            <person name="Xie M."/>
            <person name="Ni M."/>
            <person name="Xu X."/>
        </authorList>
    </citation>
    <scope>NUCLEOTIDE SEQUENCE [LARGE SCALE GENOMIC DNA]</scope>
    <source>
        <tissue evidence="2">Root</tissue>
    </source>
</reference>
<dbReference type="Pfam" id="PF13966">
    <property type="entry name" value="zf-RVT"/>
    <property type="match status" value="1"/>
</dbReference>
<evidence type="ECO:0000313" key="2">
    <source>
        <dbReference type="EMBL" id="KHN24231.1"/>
    </source>
</evidence>
<proteinExistence type="predicted"/>
<sequence length="317" mass="36630">MRVLWNGEALEEFSPMRGVWKGDPISPYFLFFFLRDYSTLLMPQYLKFYGSPFSLTEVALFTKADVRQADIIKTALDVFCESSWEKLKRDWSLPRIGWKMLLLGMIRQINGLFSIKSAYRKVAGFSNDKDLLFNLIWSWKGPERMRILLWKIANEGLLTNKSRVTRAMAESSECPRCHLQPESILHCLRDCFYAKQVWNTLSGNSLNHLFCAHDCPQWLVSNLRSPQNCEENNWALFFVITISFIWKARNEMIFSNRTQSASELVGHIPRMALEVIQSLSVENKIHWHLPPPGKFKLNCDAAVDNMGNAAIVGVIRV</sequence>
<dbReference type="AlphaFoldDB" id="A0A0B2QRI6"/>
<name>A0A0B2QRI6_GLYSO</name>
<organism evidence="2">
    <name type="scientific">Glycine soja</name>
    <name type="common">Wild soybean</name>
    <dbReference type="NCBI Taxonomy" id="3848"/>
    <lineage>
        <taxon>Eukaryota</taxon>
        <taxon>Viridiplantae</taxon>
        <taxon>Streptophyta</taxon>
        <taxon>Embryophyta</taxon>
        <taxon>Tracheophyta</taxon>
        <taxon>Spermatophyta</taxon>
        <taxon>Magnoliopsida</taxon>
        <taxon>eudicotyledons</taxon>
        <taxon>Gunneridae</taxon>
        <taxon>Pentapetalae</taxon>
        <taxon>rosids</taxon>
        <taxon>fabids</taxon>
        <taxon>Fabales</taxon>
        <taxon>Fabaceae</taxon>
        <taxon>Papilionoideae</taxon>
        <taxon>50 kb inversion clade</taxon>
        <taxon>NPAAA clade</taxon>
        <taxon>indigoferoid/millettioid clade</taxon>
        <taxon>Phaseoleae</taxon>
        <taxon>Glycine</taxon>
        <taxon>Glycine subgen. Soja</taxon>
    </lineage>
</organism>
<dbReference type="Proteomes" id="UP000053555">
    <property type="component" value="Unassembled WGS sequence"/>
</dbReference>
<evidence type="ECO:0000259" key="1">
    <source>
        <dbReference type="Pfam" id="PF13966"/>
    </source>
</evidence>
<gene>
    <name evidence="2" type="ORF">glysoja_037065</name>
</gene>
<dbReference type="InterPro" id="IPR026960">
    <property type="entry name" value="RVT-Znf"/>
</dbReference>
<protein>
    <submittedName>
        <fullName evidence="2">Putative ribonuclease H protein</fullName>
    </submittedName>
</protein>
<dbReference type="EMBL" id="KN655603">
    <property type="protein sequence ID" value="KHN24231.1"/>
    <property type="molecule type" value="Genomic_DNA"/>
</dbReference>
<feature type="domain" description="Reverse transcriptase zinc-binding" evidence="1">
    <location>
        <begin position="113"/>
        <end position="198"/>
    </location>
</feature>